<name>A0A938XT60_9FIRM</name>
<keyword evidence="1" id="KW-0812">Transmembrane</keyword>
<gene>
    <name evidence="2" type="ORF">JOC47_001257</name>
</gene>
<accession>A0A938XT60</accession>
<dbReference type="RefSeq" id="WP_338035328.1">
    <property type="nucleotide sequence ID" value="NZ_JAFBDQ010000005.1"/>
</dbReference>
<comment type="caution">
    <text evidence="2">The sequence shown here is derived from an EMBL/GenBank/DDBJ whole genome shotgun (WGS) entry which is preliminary data.</text>
</comment>
<feature type="transmembrane region" description="Helical" evidence="1">
    <location>
        <begin position="115"/>
        <end position="138"/>
    </location>
</feature>
<keyword evidence="1" id="KW-1133">Transmembrane helix</keyword>
<keyword evidence="3" id="KW-1185">Reference proteome</keyword>
<evidence type="ECO:0000313" key="3">
    <source>
        <dbReference type="Proteomes" id="UP000774000"/>
    </source>
</evidence>
<dbReference type="EMBL" id="JAFBDQ010000005">
    <property type="protein sequence ID" value="MBM7556414.1"/>
    <property type="molecule type" value="Genomic_DNA"/>
</dbReference>
<dbReference type="Proteomes" id="UP000774000">
    <property type="component" value="Unassembled WGS sequence"/>
</dbReference>
<dbReference type="AlphaFoldDB" id="A0A938XT60"/>
<dbReference type="Pfam" id="PF04143">
    <property type="entry name" value="Sulf_transp"/>
    <property type="match status" value="1"/>
</dbReference>
<feature type="transmembrane region" description="Helical" evidence="1">
    <location>
        <begin position="20"/>
        <end position="37"/>
    </location>
</feature>
<proteinExistence type="predicted"/>
<organism evidence="2 3">
    <name type="scientific">Halanaerobacter jeridensis</name>
    <dbReference type="NCBI Taxonomy" id="706427"/>
    <lineage>
        <taxon>Bacteria</taxon>
        <taxon>Bacillati</taxon>
        <taxon>Bacillota</taxon>
        <taxon>Clostridia</taxon>
        <taxon>Halanaerobiales</taxon>
        <taxon>Halobacteroidaceae</taxon>
        <taxon>Halanaerobacter</taxon>
    </lineage>
</organism>
<dbReference type="InterPro" id="IPR007272">
    <property type="entry name" value="Sulf_transp_TsuA/YedE"/>
</dbReference>
<feature type="transmembrane region" description="Helical" evidence="1">
    <location>
        <begin position="150"/>
        <end position="171"/>
    </location>
</feature>
<evidence type="ECO:0000256" key="1">
    <source>
        <dbReference type="SAM" id="Phobius"/>
    </source>
</evidence>
<feature type="transmembrane region" description="Helical" evidence="1">
    <location>
        <begin position="191"/>
        <end position="209"/>
    </location>
</feature>
<feature type="transmembrane region" description="Helical" evidence="1">
    <location>
        <begin position="77"/>
        <end position="95"/>
    </location>
</feature>
<keyword evidence="1" id="KW-0472">Membrane</keyword>
<evidence type="ECO:0000313" key="2">
    <source>
        <dbReference type="EMBL" id="MBM7556414.1"/>
    </source>
</evidence>
<feature type="transmembrane region" description="Helical" evidence="1">
    <location>
        <begin position="43"/>
        <end position="65"/>
    </location>
</feature>
<reference evidence="2" key="1">
    <citation type="submission" date="2021-01" db="EMBL/GenBank/DDBJ databases">
        <title>Genomic Encyclopedia of Type Strains, Phase IV (KMG-IV): sequencing the most valuable type-strain genomes for metagenomic binning, comparative biology and taxonomic classification.</title>
        <authorList>
            <person name="Goeker M."/>
        </authorList>
    </citation>
    <scope>NUCLEOTIDE SEQUENCE</scope>
    <source>
        <strain evidence="2">DSM 23230</strain>
    </source>
</reference>
<sequence length="216" mass="24015">MADKKRLNSSGLGIQRKVGGGFLLIALVIYIVLYLFLPPLFAYSWLLGLALGFILQRSRICFTAAIRDPLLFGMTELSRGLILSLMISSLGFAALQYYRLSQGLSLIGRFVPLGWHIPIGAFIFGLGAAISGGCASGTLMRIGEGFQMQLIVLIGFVLGSTHGAYDAGWWYQLIGEQEVTHLPTILNWPKALLLQLGLLIMLYLFAYWWEKYQFRS</sequence>
<protein>
    <submittedName>
        <fullName evidence="2">Membrane protein YedE/YeeE</fullName>
    </submittedName>
</protein>